<keyword evidence="1" id="KW-0812">Transmembrane</keyword>
<organism evidence="2 3">
    <name type="scientific">Penicillium canescens</name>
    <dbReference type="NCBI Taxonomy" id="5083"/>
    <lineage>
        <taxon>Eukaryota</taxon>
        <taxon>Fungi</taxon>
        <taxon>Dikarya</taxon>
        <taxon>Ascomycota</taxon>
        <taxon>Pezizomycotina</taxon>
        <taxon>Eurotiomycetes</taxon>
        <taxon>Eurotiomycetidae</taxon>
        <taxon>Eurotiales</taxon>
        <taxon>Aspergillaceae</taxon>
        <taxon>Penicillium</taxon>
    </lineage>
</organism>
<evidence type="ECO:0000313" key="2">
    <source>
        <dbReference type="EMBL" id="KAJ6039204.1"/>
    </source>
</evidence>
<reference evidence="2" key="1">
    <citation type="journal article" date="2023" name="IMA Fungus">
        <title>Comparative genomic study of the Penicillium genus elucidates a diverse pangenome and 15 lateral gene transfer events.</title>
        <authorList>
            <person name="Petersen C."/>
            <person name="Sorensen T."/>
            <person name="Nielsen M.R."/>
            <person name="Sondergaard T.E."/>
            <person name="Sorensen J.L."/>
            <person name="Fitzpatrick D.A."/>
            <person name="Frisvad J.C."/>
            <person name="Nielsen K.L."/>
        </authorList>
    </citation>
    <scope>NUCLEOTIDE SEQUENCE</scope>
    <source>
        <strain evidence="2">IBT 15450</strain>
    </source>
</reference>
<keyword evidence="1" id="KW-1133">Transmembrane helix</keyword>
<protein>
    <submittedName>
        <fullName evidence="2">Uncharacterized protein</fullName>
    </submittedName>
</protein>
<keyword evidence="3" id="KW-1185">Reference proteome</keyword>
<comment type="caution">
    <text evidence="2">The sequence shown here is derived from an EMBL/GenBank/DDBJ whole genome shotgun (WGS) entry which is preliminary data.</text>
</comment>
<sequence>MYDSSTPNPVPALLEEVMLSYRLFFAQHKRSLERYRHLERRRLEDEDHIIDPLLDELCGCTRPSFGNFLPKQSYDTQFDFPILGTRLLFIQEYIVNQQPSGFKELWNDRRDGLKWFTFWAVIFFGTLGVVLSFLQLAASVVQTYISWKAYEAQLGQWAE</sequence>
<accession>A0AAD6N868</accession>
<name>A0AAD6N868_PENCN</name>
<evidence type="ECO:0000313" key="3">
    <source>
        <dbReference type="Proteomes" id="UP001219568"/>
    </source>
</evidence>
<dbReference type="EMBL" id="JAQJZL010000006">
    <property type="protein sequence ID" value="KAJ6039204.1"/>
    <property type="molecule type" value="Genomic_DNA"/>
</dbReference>
<reference evidence="2" key="2">
    <citation type="submission" date="2023-01" db="EMBL/GenBank/DDBJ databases">
        <authorList>
            <person name="Petersen C."/>
        </authorList>
    </citation>
    <scope>NUCLEOTIDE SEQUENCE</scope>
    <source>
        <strain evidence="2">IBT 15450</strain>
    </source>
</reference>
<dbReference type="AlphaFoldDB" id="A0AAD6N868"/>
<dbReference type="Proteomes" id="UP001219568">
    <property type="component" value="Unassembled WGS sequence"/>
</dbReference>
<keyword evidence="1" id="KW-0472">Membrane</keyword>
<feature type="transmembrane region" description="Helical" evidence="1">
    <location>
        <begin position="116"/>
        <end position="138"/>
    </location>
</feature>
<proteinExistence type="predicted"/>
<evidence type="ECO:0000256" key="1">
    <source>
        <dbReference type="SAM" id="Phobius"/>
    </source>
</evidence>
<gene>
    <name evidence="2" type="ORF">N7460_007236</name>
</gene>